<proteinExistence type="predicted"/>
<reference evidence="1 2" key="1">
    <citation type="journal article" date="2014" name="Int. J. Syst. Evol. Microbiol.">
        <title>Nitrososphaera viennensis gen. nov., sp. nov., an aerobic and mesophilic, ammonia-oxidizing archaeon from soil and a member of the archaeal phylum Thaumarchaeota.</title>
        <authorList>
            <person name="Stieglmeier M."/>
            <person name="Klingl A."/>
            <person name="Alves R.J."/>
            <person name="Rittmann S.K."/>
            <person name="Melcher M."/>
            <person name="Leisch N."/>
            <person name="Schleper C."/>
        </authorList>
    </citation>
    <scope>NUCLEOTIDE SEQUENCE [LARGE SCALE GENOMIC DNA]</scope>
    <source>
        <strain evidence="1">EN76</strain>
    </source>
</reference>
<dbReference type="KEGG" id="nvn:NVIE_015640"/>
<sequence>MVEDAIPAQEVAEVIAQAARSDSPQMRYVIGKDTQVMIEARKSMDDKEFEKFVAARFFGNQ</sequence>
<dbReference type="HOGENOM" id="CLU_2911664_0_0_2"/>
<accession>A0A060HJX5</accession>
<dbReference type="AlphaFoldDB" id="A0A060HJX5"/>
<dbReference type="Proteomes" id="UP000027093">
    <property type="component" value="Chromosome"/>
</dbReference>
<protein>
    <recommendedName>
        <fullName evidence="3">Short-chain dehydrogenase/reductase SDR</fullName>
    </recommendedName>
</protein>
<evidence type="ECO:0000313" key="2">
    <source>
        <dbReference type="Proteomes" id="UP000027093"/>
    </source>
</evidence>
<dbReference type="EMBL" id="CP007536">
    <property type="protein sequence ID" value="AIC15813.1"/>
    <property type="molecule type" value="Genomic_DNA"/>
</dbReference>
<gene>
    <name evidence="1" type="ORF">NVIE_015640</name>
</gene>
<name>A0A060HJX5_9ARCH</name>
<keyword evidence="2" id="KW-1185">Reference proteome</keyword>
<organism evidence="1 2">
    <name type="scientific">Nitrososphaera viennensis EN76</name>
    <dbReference type="NCBI Taxonomy" id="926571"/>
    <lineage>
        <taxon>Archaea</taxon>
        <taxon>Nitrososphaerota</taxon>
        <taxon>Nitrososphaeria</taxon>
        <taxon>Nitrososphaerales</taxon>
        <taxon>Nitrososphaeraceae</taxon>
        <taxon>Nitrososphaera</taxon>
    </lineage>
</organism>
<evidence type="ECO:0000313" key="1">
    <source>
        <dbReference type="EMBL" id="AIC15813.1"/>
    </source>
</evidence>
<evidence type="ECO:0008006" key="3">
    <source>
        <dbReference type="Google" id="ProtNLM"/>
    </source>
</evidence>